<proteinExistence type="predicted"/>
<dbReference type="EMBL" id="OE844682">
    <property type="protein sequence ID" value="CAD7605939.1"/>
    <property type="molecule type" value="Genomic_DNA"/>
</dbReference>
<accession>A0A7R9K8G7</accession>
<dbReference type="GO" id="GO:0031083">
    <property type="term" value="C:BLOC-1 complex"/>
    <property type="evidence" value="ECO:0007669"/>
    <property type="project" value="TreeGrafter"/>
</dbReference>
<dbReference type="AlphaFoldDB" id="A0A7R9K8G7"/>
<protein>
    <submittedName>
        <fullName evidence="1">Uncharacterized protein</fullName>
    </submittedName>
</protein>
<organism evidence="1">
    <name type="scientific">Timema genevievae</name>
    <name type="common">Walking stick</name>
    <dbReference type="NCBI Taxonomy" id="629358"/>
    <lineage>
        <taxon>Eukaryota</taxon>
        <taxon>Metazoa</taxon>
        <taxon>Ecdysozoa</taxon>
        <taxon>Arthropoda</taxon>
        <taxon>Hexapoda</taxon>
        <taxon>Insecta</taxon>
        <taxon>Pterygota</taxon>
        <taxon>Neoptera</taxon>
        <taxon>Polyneoptera</taxon>
        <taxon>Phasmatodea</taxon>
        <taxon>Timematodea</taxon>
        <taxon>Timematoidea</taxon>
        <taxon>Timematidae</taxon>
        <taxon>Timema</taxon>
    </lineage>
</organism>
<reference evidence="1" key="1">
    <citation type="submission" date="2020-11" db="EMBL/GenBank/DDBJ databases">
        <authorList>
            <person name="Tran Van P."/>
        </authorList>
    </citation>
    <scope>NUCLEOTIDE SEQUENCE</scope>
</reference>
<name>A0A7R9K8G7_TIMGE</name>
<sequence>MINELADDYSEYLRVDLAKEHFQQLSKMRLNPKCELFSEKKFRTARHHHVSRSSGEFHKVQILAPAEETIEDILTRLEEFESLVDMVKNDPSYDLSQPVIDIAACKEELNALCERIDSLETFVGKVSRDMDVVESHLDAAKAEIGGSDETFKNMLKPLFFKKPDPAPPVPTKFPSYEPPKLFRTADYFNIHSKTDNN</sequence>
<dbReference type="PANTHER" id="PTHR16230:SF3">
    <property type="entry name" value="BIOGENESIS OF LYSOSOMAL ORGANELLES COMPLEX-1, SUBUNIT 4, CAPPUCCINO"/>
    <property type="match status" value="1"/>
</dbReference>
<evidence type="ECO:0000313" key="1">
    <source>
        <dbReference type="EMBL" id="CAD7605939.1"/>
    </source>
</evidence>
<gene>
    <name evidence="1" type="ORF">TGEB3V08_LOCUS9680</name>
</gene>
<dbReference type="InterPro" id="IPR024857">
    <property type="entry name" value="Cappuccino"/>
</dbReference>
<dbReference type="PANTHER" id="PTHR16230">
    <property type="entry name" value="CAPPUCCINO"/>
    <property type="match status" value="1"/>
</dbReference>